<dbReference type="Proteomes" id="UP000287547">
    <property type="component" value="Unassembled WGS sequence"/>
</dbReference>
<comment type="caution">
    <text evidence="2">The sequence shown here is derived from an EMBL/GenBank/DDBJ whole genome shotgun (WGS) entry which is preliminary data.</text>
</comment>
<accession>A0A428YN72</accession>
<feature type="region of interest" description="Disordered" evidence="1">
    <location>
        <begin position="60"/>
        <end position="79"/>
    </location>
</feature>
<sequence>MFGNVRKVPDTDVVISNGVVLSATVIFAASLASPDSTNCEPFLKDGVDDVAFGEFSRTPAGAPGSGHVRGVARCGRRRH</sequence>
<proteinExistence type="predicted"/>
<evidence type="ECO:0000313" key="2">
    <source>
        <dbReference type="EMBL" id="RSM69655.1"/>
    </source>
</evidence>
<dbReference type="AlphaFoldDB" id="A0A428YN72"/>
<evidence type="ECO:0000313" key="3">
    <source>
        <dbReference type="Proteomes" id="UP000287547"/>
    </source>
</evidence>
<reference evidence="2 3" key="1">
    <citation type="submission" date="2018-05" db="EMBL/GenBank/DDBJ databases">
        <title>Evolution of GPA BGCs.</title>
        <authorList>
            <person name="Waglechner N."/>
            <person name="Wright G.D."/>
        </authorList>
    </citation>
    <scope>NUCLEOTIDE SEQUENCE [LARGE SCALE GENOMIC DNA]</scope>
    <source>
        <strain evidence="2 3">A82846</strain>
    </source>
</reference>
<organism evidence="2 3">
    <name type="scientific">Kibdelosporangium aridum</name>
    <dbReference type="NCBI Taxonomy" id="2030"/>
    <lineage>
        <taxon>Bacteria</taxon>
        <taxon>Bacillati</taxon>
        <taxon>Actinomycetota</taxon>
        <taxon>Actinomycetes</taxon>
        <taxon>Pseudonocardiales</taxon>
        <taxon>Pseudonocardiaceae</taxon>
        <taxon>Kibdelosporangium</taxon>
    </lineage>
</organism>
<name>A0A428YN72_KIBAR</name>
<dbReference type="EMBL" id="QHKI01000070">
    <property type="protein sequence ID" value="RSM69655.1"/>
    <property type="molecule type" value="Genomic_DNA"/>
</dbReference>
<protein>
    <submittedName>
        <fullName evidence="2">Uncharacterized protein</fullName>
    </submittedName>
</protein>
<evidence type="ECO:0000256" key="1">
    <source>
        <dbReference type="SAM" id="MobiDB-lite"/>
    </source>
</evidence>
<gene>
    <name evidence="2" type="ORF">DMH04_45890</name>
</gene>